<proteinExistence type="predicted"/>
<name>A0A7D7QYA4_9ACTN</name>
<feature type="domain" description="Acyl-CoA dehydrogenase/oxidase N-terminal" evidence="1">
    <location>
        <begin position="11"/>
        <end position="117"/>
    </location>
</feature>
<dbReference type="Gene3D" id="2.40.110.10">
    <property type="entry name" value="Butyryl-CoA Dehydrogenase, subunit A, domain 2"/>
    <property type="match status" value="1"/>
</dbReference>
<dbReference type="Gene3D" id="1.10.540.10">
    <property type="entry name" value="Acyl-CoA dehydrogenase/oxidase, N-terminal domain"/>
    <property type="match status" value="1"/>
</dbReference>
<dbReference type="RefSeq" id="WP_188331013.1">
    <property type="nucleotide sequence ID" value="NZ_CP059491.1"/>
</dbReference>
<dbReference type="Proteomes" id="UP000515663">
    <property type="component" value="Chromosome"/>
</dbReference>
<evidence type="ECO:0000259" key="1">
    <source>
        <dbReference type="Pfam" id="PF02771"/>
    </source>
</evidence>
<dbReference type="GO" id="GO:0050660">
    <property type="term" value="F:flavin adenine dinucleotide binding"/>
    <property type="evidence" value="ECO:0007669"/>
    <property type="project" value="InterPro"/>
</dbReference>
<organism evidence="2 3">
    <name type="scientific">Gordonia jinghuaiqii</name>
    <dbReference type="NCBI Taxonomy" id="2758710"/>
    <lineage>
        <taxon>Bacteria</taxon>
        <taxon>Bacillati</taxon>
        <taxon>Actinomycetota</taxon>
        <taxon>Actinomycetes</taxon>
        <taxon>Mycobacteriales</taxon>
        <taxon>Gordoniaceae</taxon>
        <taxon>Gordonia</taxon>
    </lineage>
</organism>
<dbReference type="SUPFAM" id="SSF56645">
    <property type="entry name" value="Acyl-CoA dehydrogenase NM domain-like"/>
    <property type="match status" value="1"/>
</dbReference>
<keyword evidence="3" id="KW-1185">Reference proteome</keyword>
<dbReference type="KEGG" id="gji:H1R19_02115"/>
<dbReference type="PANTHER" id="PTHR43884">
    <property type="entry name" value="ACYL-COA DEHYDROGENASE"/>
    <property type="match status" value="1"/>
</dbReference>
<sequence length="354" mass="37056">MTTPDPFARRAALRAAALRIADEVLFPSAATVDRTGVIPATHWQLLADAGLYGIAAPVEDGGPDLPFGELTEILEVLTSGCLATAFTWIQHHGVVISLARTTNHSLREELLDAAVAGTLRAGVAYAGVVPTPPRMTATRVDHGWVFSGHAPFVSGWGMLDLLQISARDAETDDVVAAILPASDLAASSAAGRVRVTPIDLAAAAATQTVSLDVDSLPIPDGRVVGRVSLEEFSANQNVGVRLNGTLPFGLLRRCSALLDVAGRPHEARRLRERADVARTALDDAMDDAAALLSARADAAQLAVDATAALVAATGGQALIRGADAERLYRETSFVLVAASRPELKQALLQRFSGT</sequence>
<accession>A0A7D7QYA4</accession>
<reference evidence="3" key="1">
    <citation type="submission" date="2020-07" db="EMBL/GenBank/DDBJ databases">
        <title>novel species isolated from the respiratory tract of Marmot.</title>
        <authorList>
            <person name="Zhang G."/>
        </authorList>
    </citation>
    <scope>NUCLEOTIDE SEQUENCE [LARGE SCALE GENOMIC DNA]</scope>
    <source>
        <strain evidence="3">686</strain>
    </source>
</reference>
<dbReference type="PANTHER" id="PTHR43884:SF12">
    <property type="entry name" value="ISOVALERYL-COA DEHYDROGENASE, MITOCHONDRIAL-RELATED"/>
    <property type="match status" value="1"/>
</dbReference>
<dbReference type="Pfam" id="PF02771">
    <property type="entry name" value="Acyl-CoA_dh_N"/>
    <property type="match status" value="1"/>
</dbReference>
<dbReference type="InterPro" id="IPR009100">
    <property type="entry name" value="AcylCoA_DH/oxidase_NM_dom_sf"/>
</dbReference>
<dbReference type="EMBL" id="CP059491">
    <property type="protein sequence ID" value="QMT02008.1"/>
    <property type="molecule type" value="Genomic_DNA"/>
</dbReference>
<dbReference type="PIRSF" id="PIRSF016578">
    <property type="entry name" value="HsaA"/>
    <property type="match status" value="1"/>
</dbReference>
<evidence type="ECO:0000313" key="2">
    <source>
        <dbReference type="EMBL" id="QMT02008.1"/>
    </source>
</evidence>
<protein>
    <submittedName>
        <fullName evidence="2">Acyl-CoA/acyl-ACP dehydrogenase</fullName>
    </submittedName>
</protein>
<gene>
    <name evidence="2" type="ORF">H1R19_02115</name>
</gene>
<evidence type="ECO:0000313" key="3">
    <source>
        <dbReference type="Proteomes" id="UP000515663"/>
    </source>
</evidence>
<dbReference type="InterPro" id="IPR013786">
    <property type="entry name" value="AcylCoA_DH/ox_N"/>
</dbReference>
<dbReference type="InterPro" id="IPR037069">
    <property type="entry name" value="AcylCoA_DH/ox_N_sf"/>
</dbReference>
<dbReference type="AlphaFoldDB" id="A0A7D7QYA4"/>
<dbReference type="InterPro" id="IPR046373">
    <property type="entry name" value="Acyl-CoA_Oxase/DH_mid-dom_sf"/>
</dbReference>
<dbReference type="GO" id="GO:0003995">
    <property type="term" value="F:acyl-CoA dehydrogenase activity"/>
    <property type="evidence" value="ECO:0007669"/>
    <property type="project" value="TreeGrafter"/>
</dbReference>